<proteinExistence type="inferred from homology"/>
<dbReference type="GO" id="GO:0006567">
    <property type="term" value="P:L-threonine catabolic process"/>
    <property type="evidence" value="ECO:0007669"/>
    <property type="project" value="TreeGrafter"/>
</dbReference>
<dbReference type="STRING" id="1802517.A2892_01605"/>
<dbReference type="Pfam" id="PF01370">
    <property type="entry name" value="Epimerase"/>
    <property type="match status" value="1"/>
</dbReference>
<dbReference type="EMBL" id="MGHD01000003">
    <property type="protein sequence ID" value="OGM60721.1"/>
    <property type="molecule type" value="Genomic_DNA"/>
</dbReference>
<gene>
    <name evidence="3" type="ORF">A2892_01605</name>
</gene>
<comment type="similarity">
    <text evidence="1">Belongs to the NAD(P)-dependent epimerase/dehydratase family.</text>
</comment>
<evidence type="ECO:0000256" key="1">
    <source>
        <dbReference type="ARBA" id="ARBA00007637"/>
    </source>
</evidence>
<dbReference type="PANTHER" id="PTHR42687:SF1">
    <property type="entry name" value="L-THREONINE 3-DEHYDROGENASE, MITOCHONDRIAL"/>
    <property type="match status" value="1"/>
</dbReference>
<dbReference type="GO" id="GO:0008743">
    <property type="term" value="F:L-threonine 3-dehydrogenase activity"/>
    <property type="evidence" value="ECO:0007669"/>
    <property type="project" value="TreeGrafter"/>
</dbReference>
<comment type="caution">
    <text evidence="3">The sequence shown here is derived from an EMBL/GenBank/DDBJ whole genome shotgun (WGS) entry which is preliminary data.</text>
</comment>
<evidence type="ECO:0000259" key="2">
    <source>
        <dbReference type="Pfam" id="PF01370"/>
    </source>
</evidence>
<accession>A0A1F8B9K5</accession>
<evidence type="ECO:0000313" key="3">
    <source>
        <dbReference type="EMBL" id="OGM60721.1"/>
    </source>
</evidence>
<feature type="domain" description="NAD-dependent epimerase/dehydratase" evidence="2">
    <location>
        <begin position="4"/>
        <end position="259"/>
    </location>
</feature>
<dbReference type="Proteomes" id="UP000176404">
    <property type="component" value="Unassembled WGS sequence"/>
</dbReference>
<organism evidence="3 4">
    <name type="scientific">Candidatus Woesebacteria bacterium RIFCSPLOWO2_01_FULL_39_10b</name>
    <dbReference type="NCBI Taxonomy" id="1802517"/>
    <lineage>
        <taxon>Bacteria</taxon>
        <taxon>Candidatus Woeseibacteriota</taxon>
    </lineage>
</organism>
<dbReference type="InterPro" id="IPR051225">
    <property type="entry name" value="NAD(P)_epim/dehydratase"/>
</dbReference>
<dbReference type="InterPro" id="IPR001509">
    <property type="entry name" value="Epimerase_deHydtase"/>
</dbReference>
<dbReference type="SUPFAM" id="SSF51735">
    <property type="entry name" value="NAD(P)-binding Rossmann-fold domains"/>
    <property type="match status" value="1"/>
</dbReference>
<protein>
    <submittedName>
        <fullName evidence="3">Epimerase</fullName>
    </submittedName>
</protein>
<dbReference type="Gene3D" id="3.40.50.720">
    <property type="entry name" value="NAD(P)-binding Rossmann-like Domain"/>
    <property type="match status" value="1"/>
</dbReference>
<evidence type="ECO:0000313" key="4">
    <source>
        <dbReference type="Proteomes" id="UP000176404"/>
    </source>
</evidence>
<dbReference type="PANTHER" id="PTHR42687">
    <property type="entry name" value="L-THREONINE 3-DEHYDROGENASE"/>
    <property type="match status" value="1"/>
</dbReference>
<dbReference type="InterPro" id="IPR036291">
    <property type="entry name" value="NAD(P)-bd_dom_sf"/>
</dbReference>
<sequence>METVLVTGANGEIGHVLLPALAKTQKFEVAAIDQNNLDEALIPFVKTFKKGSILNKKLLNFLLSKQKVKIVFHLAAILSTLAERNPEKAHIVNVNGTSTLLEFLNKKAAKEKHPIKFIFPSTIAVYGLPNLETKNKSGDLKEDQYNSPITMYGINKLYCEYLGIYYSSNYQLLNTNIKKYIDFRCLRFPGLISALTIPTGGTSDYAPEMIHSAAKGEMYESFVRPDTTLPFMVMPDAVKALIQLSDAPKENLSQNVYNVTSFSTTAQQIEEIIKKVFPESEVHYKPDPARQKIVDSWPAAINDSTAQTDWGWKADYDMEKAFSEYLIPEIQNRYKS</sequence>
<dbReference type="AlphaFoldDB" id="A0A1F8B9K5"/>
<reference evidence="3 4" key="1">
    <citation type="journal article" date="2016" name="Nat. Commun.">
        <title>Thousands of microbial genomes shed light on interconnected biogeochemical processes in an aquifer system.</title>
        <authorList>
            <person name="Anantharaman K."/>
            <person name="Brown C.T."/>
            <person name="Hug L.A."/>
            <person name="Sharon I."/>
            <person name="Castelle C.J."/>
            <person name="Probst A.J."/>
            <person name="Thomas B.C."/>
            <person name="Singh A."/>
            <person name="Wilkins M.J."/>
            <person name="Karaoz U."/>
            <person name="Brodie E.L."/>
            <person name="Williams K.H."/>
            <person name="Hubbard S.S."/>
            <person name="Banfield J.F."/>
        </authorList>
    </citation>
    <scope>NUCLEOTIDE SEQUENCE [LARGE SCALE GENOMIC DNA]</scope>
</reference>
<name>A0A1F8B9K5_9BACT</name>